<keyword evidence="3" id="KW-0614">Plasmid</keyword>
<dbReference type="InterPro" id="IPR002104">
    <property type="entry name" value="Integrase_catalytic"/>
</dbReference>
<dbReference type="PANTHER" id="PTHR30349:SF90">
    <property type="entry name" value="TYROSINE RECOMBINASE XERD"/>
    <property type="match status" value="1"/>
</dbReference>
<dbReference type="InterPro" id="IPR050090">
    <property type="entry name" value="Tyrosine_recombinase_XerCD"/>
</dbReference>
<reference evidence="3 4" key="1">
    <citation type="submission" date="2014-07" db="EMBL/GenBank/DDBJ databases">
        <title>Genome Sequence of Rhodococcus opacus Strain R7, a Biodegrader of Mono- and Polycyclic Aromatic Hydrocarbons.</title>
        <authorList>
            <person name="Di Gennaro P."/>
            <person name="Zampolli J."/>
            <person name="Presti I."/>
            <person name="Cappelletti M."/>
            <person name="D'Ursi P."/>
            <person name="Orro A."/>
            <person name="Mezzelani A."/>
            <person name="Milanesi L."/>
        </authorList>
    </citation>
    <scope>NUCLEOTIDE SEQUENCE [LARGE SCALE GENOMIC DNA]</scope>
    <source>
        <strain evidence="3 4">R7</strain>
        <plasmid evidence="3">pPDG3</plasmid>
    </source>
</reference>
<name>A0A076EZ38_RHOOP</name>
<protein>
    <submittedName>
        <fullName evidence="3">Uncharacterized protein</fullName>
    </submittedName>
</protein>
<geneLocation type="plasmid" evidence="3 4">
    <name>pPDG3</name>
</geneLocation>
<dbReference type="InterPro" id="IPR013762">
    <property type="entry name" value="Integrase-like_cat_sf"/>
</dbReference>
<dbReference type="InterPro" id="IPR044068">
    <property type="entry name" value="CB"/>
</dbReference>
<dbReference type="RefSeq" id="WP_128643643.1">
    <property type="nucleotide sequence ID" value="NZ_CP008950.1"/>
</dbReference>
<dbReference type="EMBL" id="CP008950">
    <property type="protein sequence ID" value="AII11061.1"/>
    <property type="molecule type" value="Genomic_DNA"/>
</dbReference>
<organism evidence="3 4">
    <name type="scientific">Rhodococcus opacus</name>
    <name type="common">Nocardia opaca</name>
    <dbReference type="NCBI Taxonomy" id="37919"/>
    <lineage>
        <taxon>Bacteria</taxon>
        <taxon>Bacillati</taxon>
        <taxon>Actinomycetota</taxon>
        <taxon>Actinomycetes</taxon>
        <taxon>Mycobacteriales</taxon>
        <taxon>Nocardiaceae</taxon>
        <taxon>Rhodococcus</taxon>
    </lineage>
</organism>
<dbReference type="PROSITE" id="PS51898">
    <property type="entry name" value="TYR_RECOMBINASE"/>
    <property type="match status" value="1"/>
</dbReference>
<dbReference type="PROSITE" id="PS51900">
    <property type="entry name" value="CB"/>
    <property type="match status" value="1"/>
</dbReference>
<dbReference type="GO" id="GO:0015074">
    <property type="term" value="P:DNA integration"/>
    <property type="evidence" value="ECO:0007669"/>
    <property type="project" value="InterPro"/>
</dbReference>
<accession>A0A076EZ38</accession>
<proteinExistence type="predicted"/>
<evidence type="ECO:0000313" key="4">
    <source>
        <dbReference type="Proteomes" id="UP000028488"/>
    </source>
</evidence>
<dbReference type="Proteomes" id="UP000028488">
    <property type="component" value="Plasmid pPDG3"/>
</dbReference>
<keyword evidence="2" id="KW-0233">DNA recombination</keyword>
<evidence type="ECO:0000313" key="3">
    <source>
        <dbReference type="EMBL" id="AII11061.1"/>
    </source>
</evidence>
<dbReference type="SUPFAM" id="SSF56349">
    <property type="entry name" value="DNA breaking-rejoining enzymes"/>
    <property type="match status" value="1"/>
</dbReference>
<dbReference type="InterPro" id="IPR010998">
    <property type="entry name" value="Integrase_recombinase_N"/>
</dbReference>
<dbReference type="Gene3D" id="1.10.150.130">
    <property type="match status" value="1"/>
</dbReference>
<keyword evidence="1" id="KW-0238">DNA-binding</keyword>
<evidence type="ECO:0000256" key="2">
    <source>
        <dbReference type="ARBA" id="ARBA00023172"/>
    </source>
</evidence>
<gene>
    <name evidence="3" type="ORF">EP51_44135</name>
</gene>
<evidence type="ECO:0000256" key="1">
    <source>
        <dbReference type="ARBA" id="ARBA00023125"/>
    </source>
</evidence>
<sequence>MSGTRRRTGPLSPFVENYRDLLRGLGYRSETIRGMVKVLGQLDRWMISNEMSVSNLDATQMDCFLAYRRADDYRQSPHRRGLRLLLDMLIEMHVVAPLPDDPLTSTEVLLDDYRRWLIEDRGLAEATVQRYERSARKFLLTGSDAGSVDPTALTGSDVSGYLLAEAGRCSVGAVKGRVAEMRALLRYLFVHGMTPTLLSGAIPPVAGWRETSIPRYFARDDVDALLDTCDRSTALGARNFAMLMLLSMLGLRCIEIARLELDDIDWRSGHLRVRGKARRIDTLPLPHEVGDAVAGYLRDGRPHTTDRHLFQTYRAPIRGIPPDLLSDVVRRACQRAGLPPAGAHRLRHSVATTLLSEGVALADISQVLRHHDLATTAIYAKVDLASLRTVAQPWPGALS</sequence>
<dbReference type="PANTHER" id="PTHR30349">
    <property type="entry name" value="PHAGE INTEGRASE-RELATED"/>
    <property type="match status" value="1"/>
</dbReference>
<dbReference type="Gene3D" id="1.10.443.10">
    <property type="entry name" value="Intergrase catalytic core"/>
    <property type="match status" value="1"/>
</dbReference>
<dbReference type="GO" id="GO:0006310">
    <property type="term" value="P:DNA recombination"/>
    <property type="evidence" value="ECO:0007669"/>
    <property type="project" value="UniProtKB-KW"/>
</dbReference>
<dbReference type="Pfam" id="PF00589">
    <property type="entry name" value="Phage_integrase"/>
    <property type="match status" value="1"/>
</dbReference>
<dbReference type="GO" id="GO:0003677">
    <property type="term" value="F:DNA binding"/>
    <property type="evidence" value="ECO:0007669"/>
    <property type="project" value="UniProtKB-UniRule"/>
</dbReference>
<dbReference type="InterPro" id="IPR011010">
    <property type="entry name" value="DNA_brk_join_enz"/>
</dbReference>
<dbReference type="AlphaFoldDB" id="A0A076EZ38"/>